<name>A0A0B0NN90_GOSAR</name>
<accession>A0A0B0NN90</accession>
<sequence>MNIITSRKEMFLSPSCLHQFQSACTSATKRTTKKLAHETTQ</sequence>
<dbReference type="Proteomes" id="UP000032142">
    <property type="component" value="Unassembled WGS sequence"/>
</dbReference>
<evidence type="ECO:0000313" key="2">
    <source>
        <dbReference type="Proteomes" id="UP000032142"/>
    </source>
</evidence>
<proteinExistence type="predicted"/>
<dbReference type="EMBL" id="KN400927">
    <property type="protein sequence ID" value="KHG14127.1"/>
    <property type="molecule type" value="Genomic_DNA"/>
</dbReference>
<evidence type="ECO:0000313" key="1">
    <source>
        <dbReference type="EMBL" id="KHG14127.1"/>
    </source>
</evidence>
<dbReference type="AlphaFoldDB" id="A0A0B0NN90"/>
<reference evidence="2" key="1">
    <citation type="submission" date="2014-09" db="EMBL/GenBank/DDBJ databases">
        <authorList>
            <person name="Mudge J."/>
            <person name="Ramaraj T."/>
            <person name="Lindquist I.E."/>
            <person name="Bharti A.K."/>
            <person name="Sundararajan A."/>
            <person name="Cameron C.T."/>
            <person name="Woodward J.E."/>
            <person name="May G.D."/>
            <person name="Brubaker C."/>
            <person name="Broadhvest J."/>
            <person name="Wilkins T.A."/>
        </authorList>
    </citation>
    <scope>NUCLEOTIDE SEQUENCE</scope>
    <source>
        <strain evidence="2">cv. AKA8401</strain>
    </source>
</reference>
<organism evidence="1 2">
    <name type="scientific">Gossypium arboreum</name>
    <name type="common">Tree cotton</name>
    <name type="synonym">Gossypium nanking</name>
    <dbReference type="NCBI Taxonomy" id="29729"/>
    <lineage>
        <taxon>Eukaryota</taxon>
        <taxon>Viridiplantae</taxon>
        <taxon>Streptophyta</taxon>
        <taxon>Embryophyta</taxon>
        <taxon>Tracheophyta</taxon>
        <taxon>Spermatophyta</taxon>
        <taxon>Magnoliopsida</taxon>
        <taxon>eudicotyledons</taxon>
        <taxon>Gunneridae</taxon>
        <taxon>Pentapetalae</taxon>
        <taxon>rosids</taxon>
        <taxon>malvids</taxon>
        <taxon>Malvales</taxon>
        <taxon>Malvaceae</taxon>
        <taxon>Malvoideae</taxon>
        <taxon>Gossypium</taxon>
    </lineage>
</organism>
<protein>
    <submittedName>
        <fullName evidence="1">Uncharacterized protein</fullName>
    </submittedName>
</protein>
<keyword evidence="2" id="KW-1185">Reference proteome</keyword>
<gene>
    <name evidence="1" type="ORF">F383_17514</name>
</gene>